<dbReference type="PANTHER" id="PTHR28022">
    <property type="entry name" value="GPI MANNOSYLTRANSFERASE 2 SUBUNIT PGA1"/>
    <property type="match status" value="1"/>
</dbReference>
<reference evidence="2" key="1">
    <citation type="submission" date="2021-04" db="EMBL/GenBank/DDBJ databases">
        <title>First draft genome resource for Brassicaceae pathogens Fusarium oxysporum f. sp. raphani and Fusarium oxysporum f. sp. rapae.</title>
        <authorList>
            <person name="Asai S."/>
        </authorList>
    </citation>
    <scope>NUCLEOTIDE SEQUENCE</scope>
    <source>
        <strain evidence="2">Tf1262</strain>
    </source>
</reference>
<gene>
    <name evidence="2" type="ORF">Forpi1262_v000567</name>
</gene>
<keyword evidence="1" id="KW-0472">Membrane</keyword>
<dbReference type="GO" id="GO:0005789">
    <property type="term" value="C:endoplasmic reticulum membrane"/>
    <property type="evidence" value="ECO:0007669"/>
    <property type="project" value="TreeGrafter"/>
</dbReference>
<dbReference type="GO" id="GO:0000030">
    <property type="term" value="F:mannosyltransferase activity"/>
    <property type="evidence" value="ECO:0007669"/>
    <property type="project" value="TreeGrafter"/>
</dbReference>
<keyword evidence="1" id="KW-0812">Transmembrane</keyword>
<comment type="caution">
    <text evidence="2">The sequence shown here is derived from an EMBL/GenBank/DDBJ whole genome shotgun (WGS) entry which is preliminary data.</text>
</comment>
<dbReference type="Proteomes" id="UP000693942">
    <property type="component" value="Unassembled WGS sequence"/>
</dbReference>
<sequence length="278" mass="30576">MGKSWSTSHTTNLKTVLTHCKDNSWRANTGLSITNMLSLGRAQTIYALGGLLFLFSTAIANVEKTIFTAPASLPIPQQKPSLGDLRLPILTPDAPSIRTHISRSFPSEPKDYASGVATWVLLDKLNQGQRYEFRVCWAAVQPTGFDLGVYELDTVWQTPELIQSLASYSFSRQDQEARLIEESTQTEGREREASILLLQIKASADYFTDDAALMKDPSPVHVDLILDPYLYGIVPRSLVPAAGYLVLVGAVAWFVSRSIASKLQTIAVTTDGANKKQN</sequence>
<feature type="transmembrane region" description="Helical" evidence="1">
    <location>
        <begin position="238"/>
        <end position="255"/>
    </location>
</feature>
<dbReference type="GO" id="GO:0006506">
    <property type="term" value="P:GPI anchor biosynthetic process"/>
    <property type="evidence" value="ECO:0007669"/>
    <property type="project" value="TreeGrafter"/>
</dbReference>
<name>A0A8J5USE1_FUSOX</name>
<accession>A0A8J5USE1</accession>
<dbReference type="EMBL" id="JAELUR010000001">
    <property type="protein sequence ID" value="KAG7437406.1"/>
    <property type="molecule type" value="Genomic_DNA"/>
</dbReference>
<keyword evidence="1" id="KW-1133">Transmembrane helix</keyword>
<dbReference type="PANTHER" id="PTHR28022:SF1">
    <property type="entry name" value="GPI MANNOSYLTRANSFERASE 2 SUBUNIT PGA1"/>
    <property type="match status" value="1"/>
</dbReference>
<protein>
    <submittedName>
        <fullName evidence="2">Uncharacterized protein</fullName>
    </submittedName>
</protein>
<dbReference type="Pfam" id="PF10333">
    <property type="entry name" value="Pga1"/>
    <property type="match status" value="1"/>
</dbReference>
<evidence type="ECO:0000313" key="3">
    <source>
        <dbReference type="Proteomes" id="UP000693942"/>
    </source>
</evidence>
<dbReference type="GO" id="GO:0031501">
    <property type="term" value="C:mannosyltransferase complex"/>
    <property type="evidence" value="ECO:0007669"/>
    <property type="project" value="TreeGrafter"/>
</dbReference>
<dbReference type="AlphaFoldDB" id="A0A8J5USE1"/>
<evidence type="ECO:0000256" key="1">
    <source>
        <dbReference type="SAM" id="Phobius"/>
    </source>
</evidence>
<proteinExistence type="predicted"/>
<evidence type="ECO:0000313" key="2">
    <source>
        <dbReference type="EMBL" id="KAG7437406.1"/>
    </source>
</evidence>
<organism evidence="2 3">
    <name type="scientific">Fusarium oxysporum f. sp. raphani</name>
    <dbReference type="NCBI Taxonomy" id="96318"/>
    <lineage>
        <taxon>Eukaryota</taxon>
        <taxon>Fungi</taxon>
        <taxon>Dikarya</taxon>
        <taxon>Ascomycota</taxon>
        <taxon>Pezizomycotina</taxon>
        <taxon>Sordariomycetes</taxon>
        <taxon>Hypocreomycetidae</taxon>
        <taxon>Hypocreales</taxon>
        <taxon>Nectriaceae</taxon>
        <taxon>Fusarium</taxon>
        <taxon>Fusarium oxysporum species complex</taxon>
    </lineage>
</organism>
<dbReference type="InterPro" id="IPR019433">
    <property type="entry name" value="GPI_ManTrfase_II_coact_Pga1"/>
</dbReference>